<evidence type="ECO:0000256" key="3">
    <source>
        <dbReference type="ARBA" id="ARBA00022989"/>
    </source>
</evidence>
<proteinExistence type="predicted"/>
<dbReference type="PANTHER" id="PTHR23546:SF1">
    <property type="entry name" value="MEMBRANE PROTEIN"/>
    <property type="match status" value="1"/>
</dbReference>
<feature type="transmembrane region" description="Helical" evidence="5">
    <location>
        <begin position="186"/>
        <end position="203"/>
    </location>
</feature>
<sequence length="421" mass="43247">MNASQRTGDTRASSQVGIVLATVFLAYLGQTTLNPVIAPLSREVGLDEWQIGVTISVAAIMVVLTSQIWGRRSQSWGRKPVLIASLATCTAAMTLFAIIAAMGIGGSLSKTPLFIMFVLVRGMLFGTALAAILPTAQAYVADITSSEEERVRGMAGVGATQGIASIAGALVGGLLSGISLMVSVDMVPVFLFAGLLVVTFVLRRESRTELVDEPAHVSPFDPRVWPFLMAGFGMFTALGLIQIVTGFLVQDRLGLDADTTGLYTGGALLAAGIGMVIAQTVIVPRSKWAPSTLLRVGTLLGAGGFALLALNSGFVLIVISVTAIGMGVGIAMPGYTAGPTLLMSREEQGGLAGLIGATNGLTYAVSPAAGTAMYGLSPILPIAVGGAILVLVFVFVLIHPGFRRAPESAPKAAATGASRGD</sequence>
<feature type="domain" description="Major facilitator superfamily (MFS) profile" evidence="6">
    <location>
        <begin position="15"/>
        <end position="403"/>
    </location>
</feature>
<feature type="transmembrane region" description="Helical" evidence="5">
    <location>
        <begin position="349"/>
        <end position="366"/>
    </location>
</feature>
<feature type="transmembrane region" description="Helical" evidence="5">
    <location>
        <begin position="113"/>
        <end position="133"/>
    </location>
</feature>
<dbReference type="PROSITE" id="PS50850">
    <property type="entry name" value="MFS"/>
    <property type="match status" value="1"/>
</dbReference>
<feature type="transmembrane region" description="Helical" evidence="5">
    <location>
        <begin position="49"/>
        <end position="69"/>
    </location>
</feature>
<dbReference type="InterPro" id="IPR011701">
    <property type="entry name" value="MFS"/>
</dbReference>
<organism evidence="7 8">
    <name type="scientific">Actinomyces massiliensis F0489</name>
    <dbReference type="NCBI Taxonomy" id="1125718"/>
    <lineage>
        <taxon>Bacteria</taxon>
        <taxon>Bacillati</taxon>
        <taxon>Actinomycetota</taxon>
        <taxon>Actinomycetes</taxon>
        <taxon>Actinomycetales</taxon>
        <taxon>Actinomycetaceae</taxon>
        <taxon>Actinomyces</taxon>
    </lineage>
</organism>
<feature type="transmembrane region" description="Helical" evidence="5">
    <location>
        <begin position="293"/>
        <end position="310"/>
    </location>
</feature>
<evidence type="ECO:0000313" key="8">
    <source>
        <dbReference type="Proteomes" id="UP000002941"/>
    </source>
</evidence>
<evidence type="ECO:0000256" key="2">
    <source>
        <dbReference type="ARBA" id="ARBA00022692"/>
    </source>
</evidence>
<feature type="transmembrane region" description="Helical" evidence="5">
    <location>
        <begin position="224"/>
        <end position="249"/>
    </location>
</feature>
<reference evidence="7 8" key="1">
    <citation type="submission" date="2012-05" db="EMBL/GenBank/DDBJ databases">
        <authorList>
            <person name="Harkins D.M."/>
            <person name="Madupu R."/>
            <person name="Durkin A.S."/>
            <person name="Torralba M."/>
            <person name="Methe B."/>
            <person name="Sutton G.G."/>
            <person name="Nelson K.E."/>
        </authorList>
    </citation>
    <scope>NUCLEOTIDE SEQUENCE [LARGE SCALE GENOMIC DNA]</scope>
    <source>
        <strain evidence="7 8">F0489</strain>
    </source>
</reference>
<dbReference type="GO" id="GO:0005886">
    <property type="term" value="C:plasma membrane"/>
    <property type="evidence" value="ECO:0007669"/>
    <property type="project" value="UniProtKB-SubCell"/>
</dbReference>
<dbReference type="InterPro" id="IPR001958">
    <property type="entry name" value="Tet-R_TetA/multi-R_MdtG-like"/>
</dbReference>
<protein>
    <submittedName>
        <fullName evidence="7">Transporter, major facilitator family protein</fullName>
    </submittedName>
</protein>
<feature type="transmembrane region" description="Helical" evidence="5">
    <location>
        <begin position="12"/>
        <end position="29"/>
    </location>
</feature>
<keyword evidence="3 5" id="KW-1133">Transmembrane helix</keyword>
<dbReference type="SUPFAM" id="SSF103473">
    <property type="entry name" value="MFS general substrate transporter"/>
    <property type="match status" value="1"/>
</dbReference>
<dbReference type="Gene3D" id="1.20.1250.20">
    <property type="entry name" value="MFS general substrate transporter like domains"/>
    <property type="match status" value="1"/>
</dbReference>
<gene>
    <name evidence="7" type="ORF">HMPREF1318_2938</name>
</gene>
<dbReference type="InterPro" id="IPR036259">
    <property type="entry name" value="MFS_trans_sf"/>
</dbReference>
<comment type="subcellular location">
    <subcellularLocation>
        <location evidence="1">Cell membrane</location>
        <topology evidence="1">Multi-pass membrane protein</topology>
    </subcellularLocation>
</comment>
<feature type="transmembrane region" description="Helical" evidence="5">
    <location>
        <begin position="261"/>
        <end position="281"/>
    </location>
</feature>
<feature type="transmembrane region" description="Helical" evidence="5">
    <location>
        <begin position="378"/>
        <end position="398"/>
    </location>
</feature>
<keyword evidence="8" id="KW-1185">Reference proteome</keyword>
<feature type="transmembrane region" description="Helical" evidence="5">
    <location>
        <begin position="154"/>
        <end position="180"/>
    </location>
</feature>
<dbReference type="EMBL" id="AKFT01000061">
    <property type="protein sequence ID" value="EJF46464.1"/>
    <property type="molecule type" value="Genomic_DNA"/>
</dbReference>
<name>J0NH90_9ACTO</name>
<dbReference type="GO" id="GO:0022857">
    <property type="term" value="F:transmembrane transporter activity"/>
    <property type="evidence" value="ECO:0007669"/>
    <property type="project" value="InterPro"/>
</dbReference>
<dbReference type="RefSeq" id="WP_008730644.1">
    <property type="nucleotide sequence ID" value="NZ_AKFT01000061.1"/>
</dbReference>
<evidence type="ECO:0000313" key="7">
    <source>
        <dbReference type="EMBL" id="EJF46464.1"/>
    </source>
</evidence>
<dbReference type="PATRIC" id="fig|1125718.3.peg.880"/>
<dbReference type="AlphaFoldDB" id="J0NH90"/>
<dbReference type="OrthoDB" id="9793283at2"/>
<evidence type="ECO:0000256" key="4">
    <source>
        <dbReference type="ARBA" id="ARBA00023136"/>
    </source>
</evidence>
<feature type="transmembrane region" description="Helical" evidence="5">
    <location>
        <begin position="316"/>
        <end position="337"/>
    </location>
</feature>
<dbReference type="eggNOG" id="COG2814">
    <property type="taxonomic scope" value="Bacteria"/>
</dbReference>
<comment type="caution">
    <text evidence="7">The sequence shown here is derived from an EMBL/GenBank/DDBJ whole genome shotgun (WGS) entry which is preliminary data.</text>
</comment>
<evidence type="ECO:0000256" key="1">
    <source>
        <dbReference type="ARBA" id="ARBA00004651"/>
    </source>
</evidence>
<dbReference type="Proteomes" id="UP000002941">
    <property type="component" value="Unassembled WGS sequence"/>
</dbReference>
<feature type="transmembrane region" description="Helical" evidence="5">
    <location>
        <begin position="81"/>
        <end position="101"/>
    </location>
</feature>
<dbReference type="Pfam" id="PF07690">
    <property type="entry name" value="MFS_1"/>
    <property type="match status" value="1"/>
</dbReference>
<keyword evidence="4 5" id="KW-0472">Membrane</keyword>
<dbReference type="InterPro" id="IPR020846">
    <property type="entry name" value="MFS_dom"/>
</dbReference>
<evidence type="ECO:0000256" key="5">
    <source>
        <dbReference type="SAM" id="Phobius"/>
    </source>
</evidence>
<dbReference type="PANTHER" id="PTHR23546">
    <property type="entry name" value="TRANSPORT PROTEIN"/>
    <property type="match status" value="1"/>
</dbReference>
<keyword evidence="2 5" id="KW-0812">Transmembrane</keyword>
<accession>J0NH90</accession>
<evidence type="ECO:0000259" key="6">
    <source>
        <dbReference type="PROSITE" id="PS50850"/>
    </source>
</evidence>
<dbReference type="PRINTS" id="PR01035">
    <property type="entry name" value="TCRTETA"/>
</dbReference>